<proteinExistence type="predicted"/>
<accession>A0AC59Y776</accession>
<dbReference type="Proteomes" id="UP001162501">
    <property type="component" value="Chromosome 10"/>
</dbReference>
<organism evidence="1 2">
    <name type="scientific">Rangifer tarandus platyrhynchus</name>
    <name type="common">Svalbard reindeer</name>
    <dbReference type="NCBI Taxonomy" id="3082113"/>
    <lineage>
        <taxon>Eukaryota</taxon>
        <taxon>Metazoa</taxon>
        <taxon>Chordata</taxon>
        <taxon>Craniata</taxon>
        <taxon>Vertebrata</taxon>
        <taxon>Euteleostomi</taxon>
        <taxon>Mammalia</taxon>
        <taxon>Eutheria</taxon>
        <taxon>Laurasiatheria</taxon>
        <taxon>Artiodactyla</taxon>
        <taxon>Ruminantia</taxon>
        <taxon>Pecora</taxon>
        <taxon>Cervidae</taxon>
        <taxon>Odocoileinae</taxon>
        <taxon>Rangifer</taxon>
    </lineage>
</organism>
<name>A0AC59Y776_RANTA</name>
<sequence>MSGPLTSSTRHQRGTGQGGPPHLTGRPPTPPRSTTAHTLQARLFTFSTPSWAQPSTSPPEPGGQRRGFPGGGRPLPRPAAAAAAPAV</sequence>
<evidence type="ECO:0000313" key="1">
    <source>
        <dbReference type="EMBL" id="CAM9427351.1"/>
    </source>
</evidence>
<protein>
    <submittedName>
        <fullName evidence="1">Uncharacterized protein</fullName>
    </submittedName>
</protein>
<reference evidence="1" key="2">
    <citation type="submission" date="2025-03" db="EMBL/GenBank/DDBJ databases">
        <authorList>
            <consortium name="ELIXIR-Norway"/>
            <consortium name="Elixir Norway"/>
        </authorList>
    </citation>
    <scope>NUCLEOTIDE SEQUENCE</scope>
</reference>
<gene>
    <name evidence="1" type="ORF">MRATA1EN22A_LOCUS2370</name>
</gene>
<reference evidence="1" key="1">
    <citation type="submission" date="2023-05" db="EMBL/GenBank/DDBJ databases">
        <authorList>
            <consortium name="ELIXIR-Norway"/>
        </authorList>
    </citation>
    <scope>NUCLEOTIDE SEQUENCE</scope>
</reference>
<evidence type="ECO:0000313" key="2">
    <source>
        <dbReference type="Proteomes" id="UP001162501"/>
    </source>
</evidence>
<dbReference type="EMBL" id="OX596094">
    <property type="protein sequence ID" value="CAM9427351.1"/>
    <property type="molecule type" value="Genomic_DNA"/>
</dbReference>